<name>A0A1N6NFD6_9RHOO</name>
<sequence length="153" mass="14888">MYRLPNQFKSTASQVHSAAGGGSTTTTCSCCVVTAAGASILTAIHFSGLRKTAAATAPISGGMAPPDSGAAPAGDAGRMLSGLFSILIATVVGAMFASVGGFALGAIMAMGTFVGIFALAYESAGLPSGKGIVSAIAAVLTIAICAAIEISLW</sequence>
<reference evidence="3" key="1">
    <citation type="submission" date="2017-01" db="EMBL/GenBank/DDBJ databases">
        <authorList>
            <person name="Varghese N."/>
            <person name="Submissions S."/>
        </authorList>
    </citation>
    <scope>NUCLEOTIDE SEQUENCE [LARGE SCALE GENOMIC DNA]</scope>
    <source>
        <strain evidence="3">ATCC 51758</strain>
    </source>
</reference>
<proteinExistence type="predicted"/>
<dbReference type="PROSITE" id="PS51257">
    <property type="entry name" value="PROKAR_LIPOPROTEIN"/>
    <property type="match status" value="1"/>
</dbReference>
<dbReference type="AlphaFoldDB" id="A0A1N6NFD6"/>
<feature type="transmembrane region" description="Helical" evidence="1">
    <location>
        <begin position="86"/>
        <end position="119"/>
    </location>
</feature>
<dbReference type="RefSeq" id="WP_076600300.1">
    <property type="nucleotide sequence ID" value="NZ_FTMD01000001.1"/>
</dbReference>
<gene>
    <name evidence="2" type="ORF">SAMN05421829_101274</name>
</gene>
<keyword evidence="3" id="KW-1185">Reference proteome</keyword>
<dbReference type="STRING" id="34027.SAMN05421829_101274"/>
<evidence type="ECO:0000313" key="2">
    <source>
        <dbReference type="EMBL" id="SIP90751.1"/>
    </source>
</evidence>
<protein>
    <submittedName>
        <fullName evidence="2">Uncharacterized protein</fullName>
    </submittedName>
</protein>
<evidence type="ECO:0000256" key="1">
    <source>
        <dbReference type="SAM" id="Phobius"/>
    </source>
</evidence>
<keyword evidence="1" id="KW-1133">Transmembrane helix</keyword>
<accession>A0A1N6NFD6</accession>
<dbReference type="Proteomes" id="UP000186819">
    <property type="component" value="Unassembled WGS sequence"/>
</dbReference>
<organism evidence="2 3">
    <name type="scientific">Aromatoleum tolulyticum</name>
    <dbReference type="NCBI Taxonomy" id="34027"/>
    <lineage>
        <taxon>Bacteria</taxon>
        <taxon>Pseudomonadati</taxon>
        <taxon>Pseudomonadota</taxon>
        <taxon>Betaproteobacteria</taxon>
        <taxon>Rhodocyclales</taxon>
        <taxon>Rhodocyclaceae</taxon>
        <taxon>Aromatoleum</taxon>
    </lineage>
</organism>
<evidence type="ECO:0000313" key="3">
    <source>
        <dbReference type="Proteomes" id="UP000186819"/>
    </source>
</evidence>
<keyword evidence="1" id="KW-0812">Transmembrane</keyword>
<dbReference type="EMBL" id="FTMD01000001">
    <property type="protein sequence ID" value="SIP90751.1"/>
    <property type="molecule type" value="Genomic_DNA"/>
</dbReference>
<dbReference type="OrthoDB" id="9847600at2"/>
<keyword evidence="1" id="KW-0472">Membrane</keyword>
<feature type="transmembrane region" description="Helical" evidence="1">
    <location>
        <begin position="131"/>
        <end position="152"/>
    </location>
</feature>